<evidence type="ECO:0000256" key="1">
    <source>
        <dbReference type="ARBA" id="ARBA00022574"/>
    </source>
</evidence>
<feature type="repeat" description="WD" evidence="3">
    <location>
        <begin position="122"/>
        <end position="162"/>
    </location>
</feature>
<dbReference type="Gene3D" id="2.130.10.10">
    <property type="entry name" value="YVTN repeat-like/Quinoprotein amine dehydrogenase"/>
    <property type="match status" value="1"/>
</dbReference>
<proteinExistence type="predicted"/>
<dbReference type="Proteomes" id="UP000242381">
    <property type="component" value="Unassembled WGS sequence"/>
</dbReference>
<dbReference type="GO" id="GO:0030515">
    <property type="term" value="F:snoRNA binding"/>
    <property type="evidence" value="ECO:0007669"/>
    <property type="project" value="TreeGrafter"/>
</dbReference>
<dbReference type="EMBL" id="KV921328">
    <property type="protein sequence ID" value="ORE18518.1"/>
    <property type="molecule type" value="Genomic_DNA"/>
</dbReference>
<feature type="region of interest" description="Disordered" evidence="4">
    <location>
        <begin position="37"/>
        <end position="65"/>
    </location>
</feature>
<protein>
    <submittedName>
        <fullName evidence="5">Uncharacterized protein</fullName>
    </submittedName>
</protein>
<evidence type="ECO:0000256" key="2">
    <source>
        <dbReference type="ARBA" id="ARBA00022737"/>
    </source>
</evidence>
<evidence type="ECO:0000313" key="5">
    <source>
        <dbReference type="EMBL" id="ORE18518.1"/>
    </source>
</evidence>
<dbReference type="PROSITE" id="PS50082">
    <property type="entry name" value="WD_REPEATS_2"/>
    <property type="match status" value="2"/>
</dbReference>
<dbReference type="InterPro" id="IPR051570">
    <property type="entry name" value="TBC1_cilium_biogenesis"/>
</dbReference>
<dbReference type="AlphaFoldDB" id="A0A1X0S2Z8"/>
<gene>
    <name evidence="5" type="ORF">BCV71DRAFT_290798</name>
</gene>
<feature type="region of interest" description="Disordered" evidence="4">
    <location>
        <begin position="1"/>
        <end position="22"/>
    </location>
</feature>
<feature type="compositionally biased region" description="Basic and acidic residues" evidence="4">
    <location>
        <begin position="53"/>
        <end position="65"/>
    </location>
</feature>
<dbReference type="SUPFAM" id="SSF50978">
    <property type="entry name" value="WD40 repeat-like"/>
    <property type="match status" value="1"/>
</dbReference>
<dbReference type="PROSITE" id="PS50294">
    <property type="entry name" value="WD_REPEATS_REGION"/>
    <property type="match status" value="1"/>
</dbReference>
<dbReference type="SMART" id="SM00320">
    <property type="entry name" value="WD40"/>
    <property type="match status" value="2"/>
</dbReference>
<dbReference type="PANTHER" id="PTHR19853:SF0">
    <property type="entry name" value="WD REPEAT-CONTAINING PROTEIN 3"/>
    <property type="match status" value="1"/>
</dbReference>
<evidence type="ECO:0000313" key="6">
    <source>
        <dbReference type="Proteomes" id="UP000242381"/>
    </source>
</evidence>
<name>A0A1X0S2Z8_RHIZD</name>
<evidence type="ECO:0000256" key="3">
    <source>
        <dbReference type="PROSITE-ProRule" id="PRU00221"/>
    </source>
</evidence>
<feature type="repeat" description="WD" evidence="3">
    <location>
        <begin position="203"/>
        <end position="233"/>
    </location>
</feature>
<sequence>MDLSLEELGEQTNNKDEKDATTAASLQKAINPYRNIPNSVIKIQRRKKRAREKGKDDSQVSEKITPEDDFASEYLIRTPDKVRSFDFSPATNVEKAEAYTIPIAEKKSEESNEPSKLYSLDVPGHRSDIRTLTLSSDDELLASTSNNLLKVWSLKTRTCIRTMECGFALCSALLPGNKYILVRTKTSELALYDIGSSTMIESIKAHDGAVYSLQVRSNKPGFVTGSTDKDVEF</sequence>
<dbReference type="Pfam" id="PF00400">
    <property type="entry name" value="WD40"/>
    <property type="match status" value="2"/>
</dbReference>
<keyword evidence="2" id="KW-0677">Repeat</keyword>
<accession>A0A1X0S2Z8</accession>
<dbReference type="GO" id="GO:0032040">
    <property type="term" value="C:small-subunit processome"/>
    <property type="evidence" value="ECO:0007669"/>
    <property type="project" value="TreeGrafter"/>
</dbReference>
<reference evidence="5 6" key="1">
    <citation type="journal article" date="2016" name="Proc. Natl. Acad. Sci. U.S.A.">
        <title>Lipid metabolic changes in an early divergent fungus govern the establishment of a mutualistic symbiosis with endobacteria.</title>
        <authorList>
            <person name="Lastovetsky O.A."/>
            <person name="Gaspar M.L."/>
            <person name="Mondo S.J."/>
            <person name="LaButti K.M."/>
            <person name="Sandor L."/>
            <person name="Grigoriev I.V."/>
            <person name="Henry S.A."/>
            <person name="Pawlowska T.E."/>
        </authorList>
    </citation>
    <scope>NUCLEOTIDE SEQUENCE [LARGE SCALE GENOMIC DNA]</scope>
    <source>
        <strain evidence="5 6">ATCC 11559</strain>
    </source>
</reference>
<dbReference type="GO" id="GO:0030490">
    <property type="term" value="P:maturation of SSU-rRNA"/>
    <property type="evidence" value="ECO:0007669"/>
    <property type="project" value="TreeGrafter"/>
</dbReference>
<feature type="compositionally biased region" description="Basic residues" evidence="4">
    <location>
        <begin position="43"/>
        <end position="52"/>
    </location>
</feature>
<dbReference type="InterPro" id="IPR036322">
    <property type="entry name" value="WD40_repeat_dom_sf"/>
</dbReference>
<dbReference type="PANTHER" id="PTHR19853">
    <property type="entry name" value="WD REPEAT CONTAINING PROTEIN 3 WDR3"/>
    <property type="match status" value="1"/>
</dbReference>
<dbReference type="GO" id="GO:0034388">
    <property type="term" value="C:Pwp2p-containing subcomplex of 90S preribosome"/>
    <property type="evidence" value="ECO:0007669"/>
    <property type="project" value="TreeGrafter"/>
</dbReference>
<evidence type="ECO:0000256" key="4">
    <source>
        <dbReference type="SAM" id="MobiDB-lite"/>
    </source>
</evidence>
<dbReference type="InterPro" id="IPR015943">
    <property type="entry name" value="WD40/YVTN_repeat-like_dom_sf"/>
</dbReference>
<dbReference type="VEuPathDB" id="FungiDB:BCV72DRAFT_64786"/>
<dbReference type="InterPro" id="IPR001680">
    <property type="entry name" value="WD40_rpt"/>
</dbReference>
<organism evidence="5 6">
    <name type="scientific">Rhizopus microsporus</name>
    <dbReference type="NCBI Taxonomy" id="58291"/>
    <lineage>
        <taxon>Eukaryota</taxon>
        <taxon>Fungi</taxon>
        <taxon>Fungi incertae sedis</taxon>
        <taxon>Mucoromycota</taxon>
        <taxon>Mucoromycotina</taxon>
        <taxon>Mucoromycetes</taxon>
        <taxon>Mucorales</taxon>
        <taxon>Mucorineae</taxon>
        <taxon>Rhizopodaceae</taxon>
        <taxon>Rhizopus</taxon>
    </lineage>
</organism>
<keyword evidence="1 3" id="KW-0853">WD repeat</keyword>